<keyword evidence="7" id="KW-0812">Transmembrane</keyword>
<dbReference type="FunFam" id="3.30.1360.60:FF:000001">
    <property type="entry name" value="PTS system glucose-specific IIBC component PtsG"/>
    <property type="match status" value="1"/>
</dbReference>
<evidence type="ECO:0000256" key="5">
    <source>
        <dbReference type="ARBA" id="ARBA00022679"/>
    </source>
</evidence>
<dbReference type="PANTHER" id="PTHR30009:SF4">
    <property type="entry name" value="PTS SYSTEM N-ACETYLGLUCOSAMINE-SPECIFIC EIICBA COMPONENT"/>
    <property type="match status" value="1"/>
</dbReference>
<evidence type="ECO:0000313" key="12">
    <source>
        <dbReference type="EMBL" id="EKC59283.1"/>
    </source>
</evidence>
<keyword evidence="8" id="KW-0418">Kinase</keyword>
<name>K1SNV4_9ZZZZ</name>
<dbReference type="InterPro" id="IPR050429">
    <property type="entry name" value="PTS_Glucose_EIICBA"/>
</dbReference>
<feature type="non-terminal residue" evidence="12">
    <location>
        <position position="1"/>
    </location>
</feature>
<evidence type="ECO:0000256" key="7">
    <source>
        <dbReference type="ARBA" id="ARBA00022692"/>
    </source>
</evidence>
<dbReference type="GO" id="GO:0090563">
    <property type="term" value="F:protein-phosphocysteine-sugar phosphotransferase activity"/>
    <property type="evidence" value="ECO:0007669"/>
    <property type="project" value="TreeGrafter"/>
</dbReference>
<dbReference type="GO" id="GO:0005886">
    <property type="term" value="C:plasma membrane"/>
    <property type="evidence" value="ECO:0007669"/>
    <property type="project" value="UniProtKB-SubCell"/>
</dbReference>
<dbReference type="Pfam" id="PF00367">
    <property type="entry name" value="PTS_EIIB"/>
    <property type="match status" value="1"/>
</dbReference>
<comment type="caution">
    <text evidence="12">The sequence shown here is derived from an EMBL/GenBank/DDBJ whole genome shotgun (WGS) entry which is preliminary data.</text>
</comment>
<evidence type="ECO:0000256" key="3">
    <source>
        <dbReference type="ARBA" id="ARBA00022475"/>
    </source>
</evidence>
<keyword evidence="5 12" id="KW-0808">Transferase</keyword>
<dbReference type="NCBIfam" id="TIGR00826">
    <property type="entry name" value="EIIB_glc"/>
    <property type="match status" value="1"/>
</dbReference>
<feature type="domain" description="PTS EIIB type-1" evidence="11">
    <location>
        <begin position="21"/>
        <end position="97"/>
    </location>
</feature>
<keyword evidence="9" id="KW-1133">Transmembrane helix</keyword>
<dbReference type="EMBL" id="AJWY01009123">
    <property type="protein sequence ID" value="EKC59283.1"/>
    <property type="molecule type" value="Genomic_DNA"/>
</dbReference>
<dbReference type="PROSITE" id="PS01035">
    <property type="entry name" value="PTS_EIIB_TYPE_1_CYS"/>
    <property type="match status" value="1"/>
</dbReference>
<evidence type="ECO:0000256" key="1">
    <source>
        <dbReference type="ARBA" id="ARBA00004651"/>
    </source>
</evidence>
<accession>K1SNV4</accession>
<reference evidence="12" key="1">
    <citation type="journal article" date="2013" name="Environ. Microbiol.">
        <title>Microbiota from the distal guts of lean and obese adolescents exhibit partial functional redundancy besides clear differences in community structure.</title>
        <authorList>
            <person name="Ferrer M."/>
            <person name="Ruiz A."/>
            <person name="Lanza F."/>
            <person name="Haange S.B."/>
            <person name="Oberbach A."/>
            <person name="Till H."/>
            <person name="Bargiela R."/>
            <person name="Campoy C."/>
            <person name="Segura M.T."/>
            <person name="Richter M."/>
            <person name="von Bergen M."/>
            <person name="Seifert J."/>
            <person name="Suarez A."/>
        </authorList>
    </citation>
    <scope>NUCLEOTIDE SEQUENCE</scope>
</reference>
<dbReference type="InterPro" id="IPR001996">
    <property type="entry name" value="PTS_IIB_1"/>
</dbReference>
<dbReference type="GO" id="GO:0008982">
    <property type="term" value="F:protein-N(PI)-phosphohistidine-sugar phosphotransferase activity"/>
    <property type="evidence" value="ECO:0007669"/>
    <property type="project" value="InterPro"/>
</dbReference>
<dbReference type="Gene3D" id="3.30.1360.60">
    <property type="entry name" value="Glucose permease domain IIB"/>
    <property type="match status" value="1"/>
</dbReference>
<proteinExistence type="predicted"/>
<evidence type="ECO:0000256" key="2">
    <source>
        <dbReference type="ARBA" id="ARBA00022448"/>
    </source>
</evidence>
<evidence type="ECO:0000256" key="8">
    <source>
        <dbReference type="ARBA" id="ARBA00022777"/>
    </source>
</evidence>
<dbReference type="GO" id="GO:0016301">
    <property type="term" value="F:kinase activity"/>
    <property type="evidence" value="ECO:0007669"/>
    <property type="project" value="UniProtKB-KW"/>
</dbReference>
<dbReference type="InterPro" id="IPR036878">
    <property type="entry name" value="Glu_permease_IIB"/>
</dbReference>
<dbReference type="PANTHER" id="PTHR30009">
    <property type="entry name" value="CYTOCHROME C-TYPE SYNTHESIS PROTEIN AND PTS TRANSMEMBRANE COMPONENT"/>
    <property type="match status" value="1"/>
</dbReference>
<sequence>REDDDVEESEKNIKLSNNNYTAIATGVLAAVGGKENITGADYCATRLRLEVKDSSAVNEKAVKAAGAAGVIRPSKTSCQVVIGPQVQFVFDELKKML</sequence>
<evidence type="ECO:0000256" key="10">
    <source>
        <dbReference type="ARBA" id="ARBA00023136"/>
    </source>
</evidence>
<organism evidence="12">
    <name type="scientific">human gut metagenome</name>
    <dbReference type="NCBI Taxonomy" id="408170"/>
    <lineage>
        <taxon>unclassified sequences</taxon>
        <taxon>metagenomes</taxon>
        <taxon>organismal metagenomes</taxon>
    </lineage>
</organism>
<dbReference type="EC" id="2.7.1.-" evidence="12"/>
<evidence type="ECO:0000256" key="4">
    <source>
        <dbReference type="ARBA" id="ARBA00022597"/>
    </source>
</evidence>
<dbReference type="InterPro" id="IPR018113">
    <property type="entry name" value="PTrfase_EIIB_Cys"/>
</dbReference>
<keyword evidence="10" id="KW-0472">Membrane</keyword>
<dbReference type="PROSITE" id="PS51098">
    <property type="entry name" value="PTS_EIIB_TYPE_1"/>
    <property type="match status" value="1"/>
</dbReference>
<dbReference type="GO" id="GO:0015764">
    <property type="term" value="P:N-acetylglucosamine transport"/>
    <property type="evidence" value="ECO:0007669"/>
    <property type="project" value="TreeGrafter"/>
</dbReference>
<comment type="subcellular location">
    <subcellularLocation>
        <location evidence="1">Cell membrane</location>
        <topology evidence="1">Multi-pass membrane protein</topology>
    </subcellularLocation>
</comment>
<dbReference type="GO" id="GO:0009401">
    <property type="term" value="P:phosphoenolpyruvate-dependent sugar phosphotransferase system"/>
    <property type="evidence" value="ECO:0007669"/>
    <property type="project" value="UniProtKB-KW"/>
</dbReference>
<gene>
    <name evidence="12" type="ORF">LEA_13443</name>
</gene>
<evidence type="ECO:0000256" key="6">
    <source>
        <dbReference type="ARBA" id="ARBA00022683"/>
    </source>
</evidence>
<dbReference type="SUPFAM" id="SSF55604">
    <property type="entry name" value="Glucose permease domain IIB"/>
    <property type="match status" value="1"/>
</dbReference>
<keyword evidence="6" id="KW-0598">Phosphotransferase system</keyword>
<evidence type="ECO:0000256" key="9">
    <source>
        <dbReference type="ARBA" id="ARBA00022989"/>
    </source>
</evidence>
<keyword evidence="4" id="KW-0762">Sugar transport</keyword>
<keyword evidence="3" id="KW-1003">Cell membrane</keyword>
<evidence type="ECO:0000259" key="11">
    <source>
        <dbReference type="PROSITE" id="PS51098"/>
    </source>
</evidence>
<dbReference type="AlphaFoldDB" id="K1SNV4"/>
<keyword evidence="2" id="KW-0813">Transport</keyword>
<protein>
    <submittedName>
        <fullName evidence="12">Protein containing Phosphotransferase system EIIB/cysteine phosphorylation site domain protein</fullName>
        <ecNumber evidence="12">2.7.1.-</ecNumber>
    </submittedName>
</protein>